<dbReference type="GO" id="GO:0016747">
    <property type="term" value="F:acyltransferase activity, transferring groups other than amino-acyl groups"/>
    <property type="evidence" value="ECO:0007669"/>
    <property type="project" value="InterPro"/>
</dbReference>
<keyword evidence="3" id="KW-0808">Transferase</keyword>
<dbReference type="CDD" id="cd04301">
    <property type="entry name" value="NAT_SF"/>
    <property type="match status" value="1"/>
</dbReference>
<dbReference type="STRING" id="1267564.SAMN05192561_10156"/>
<dbReference type="Proteomes" id="UP000199215">
    <property type="component" value="Unassembled WGS sequence"/>
</dbReference>
<dbReference type="Gene3D" id="3.40.630.30">
    <property type="match status" value="1"/>
</dbReference>
<dbReference type="InterPro" id="IPR016181">
    <property type="entry name" value="Acyl_CoA_acyltransferase"/>
</dbReference>
<evidence type="ECO:0000313" key="3">
    <source>
        <dbReference type="EMBL" id="SEH36705.1"/>
    </source>
</evidence>
<dbReference type="OrthoDB" id="339006at2157"/>
<reference evidence="3 4" key="1">
    <citation type="submission" date="2016-10" db="EMBL/GenBank/DDBJ databases">
        <authorList>
            <person name="de Groot N.N."/>
        </authorList>
    </citation>
    <scope>NUCLEOTIDE SEQUENCE [LARGE SCALE GENOMIC DNA]</scope>
    <source>
        <strain evidence="3 4">IBRC-M10418</strain>
    </source>
</reference>
<protein>
    <submittedName>
        <fullName evidence="3">L-amino acid N-acyltransferase YncA</fullName>
    </submittedName>
</protein>
<organism evidence="3 4">
    <name type="scientific">Halopenitus malekzadehii</name>
    <dbReference type="NCBI Taxonomy" id="1267564"/>
    <lineage>
        <taxon>Archaea</taxon>
        <taxon>Methanobacteriati</taxon>
        <taxon>Methanobacteriota</taxon>
        <taxon>Stenosarchaea group</taxon>
        <taxon>Halobacteria</taxon>
        <taxon>Halobacteriales</taxon>
        <taxon>Haloferacaceae</taxon>
        <taxon>Halopenitus</taxon>
    </lineage>
</organism>
<dbReference type="AlphaFoldDB" id="A0A1H6HR85"/>
<feature type="region of interest" description="Disordered" evidence="1">
    <location>
        <begin position="1"/>
        <end position="26"/>
    </location>
</feature>
<feature type="domain" description="N-acetyltransferase" evidence="2">
    <location>
        <begin position="57"/>
        <end position="202"/>
    </location>
</feature>
<dbReference type="InterPro" id="IPR000182">
    <property type="entry name" value="GNAT_dom"/>
</dbReference>
<evidence type="ECO:0000259" key="2">
    <source>
        <dbReference type="PROSITE" id="PS51186"/>
    </source>
</evidence>
<dbReference type="Pfam" id="PF00583">
    <property type="entry name" value="Acetyltransf_1"/>
    <property type="match status" value="1"/>
</dbReference>
<evidence type="ECO:0000256" key="1">
    <source>
        <dbReference type="SAM" id="MobiDB-lite"/>
    </source>
</evidence>
<name>A0A1H6HR85_9EURY</name>
<accession>A0A1H6HR85</accession>
<keyword evidence="3" id="KW-0012">Acyltransferase</keyword>
<dbReference type="SUPFAM" id="SSF55729">
    <property type="entry name" value="Acyl-CoA N-acyltransferases (Nat)"/>
    <property type="match status" value="1"/>
</dbReference>
<dbReference type="PANTHER" id="PTHR43072">
    <property type="entry name" value="N-ACETYLTRANSFERASE"/>
    <property type="match status" value="1"/>
</dbReference>
<evidence type="ECO:0000313" key="4">
    <source>
        <dbReference type="Proteomes" id="UP000199215"/>
    </source>
</evidence>
<gene>
    <name evidence="3" type="ORF">SAMN05192561_10156</name>
</gene>
<feature type="compositionally biased region" description="Acidic residues" evidence="1">
    <location>
        <begin position="1"/>
        <end position="15"/>
    </location>
</feature>
<dbReference type="PROSITE" id="PS51186">
    <property type="entry name" value="GNAT"/>
    <property type="match status" value="1"/>
</dbReference>
<sequence>MTDPDDTLNPDDTLESDVTAESSPEAACSYWAPDDCEGTPHCPPRCPRFVDKHGTPWTIREATEMDREGVREMYETFTSAERAQGLPPVNDRQIETWLDRLFDRGLNVVAVGPDGIAGHAVYTPTYVADPELAVFVGPASHGRGLGTELCKQIIALGAANGREAIELTVEPSNSVACGIYRRLGFEVVERKAREIEMRLPLSTATAIEVQYPPALRAE</sequence>
<keyword evidence="4" id="KW-1185">Reference proteome</keyword>
<dbReference type="RefSeq" id="WP_092812696.1">
    <property type="nucleotide sequence ID" value="NZ_FNWU01000001.1"/>
</dbReference>
<dbReference type="EMBL" id="FNWU01000001">
    <property type="protein sequence ID" value="SEH36705.1"/>
    <property type="molecule type" value="Genomic_DNA"/>
</dbReference>
<proteinExistence type="predicted"/>